<evidence type="ECO:0000256" key="1">
    <source>
        <dbReference type="ARBA" id="ARBA00022801"/>
    </source>
</evidence>
<dbReference type="EMBL" id="ML736153">
    <property type="protein sequence ID" value="KAE8383849.1"/>
    <property type="molecule type" value="Genomic_DNA"/>
</dbReference>
<dbReference type="PIRSF" id="PIRSF029171">
    <property type="entry name" value="Esterase_LipA"/>
    <property type="match status" value="1"/>
</dbReference>
<protein>
    <submittedName>
        <fullName evidence="3">Secretory lipase-domain-containing protein</fullName>
    </submittedName>
</protein>
<dbReference type="Gene3D" id="1.10.260.130">
    <property type="match status" value="1"/>
</dbReference>
<dbReference type="PANTHER" id="PTHR34853">
    <property type="match status" value="1"/>
</dbReference>
<dbReference type="SUPFAM" id="SSF53474">
    <property type="entry name" value="alpha/beta-Hydrolases"/>
    <property type="match status" value="1"/>
</dbReference>
<name>A0A5N7BPZ5_9EURO</name>
<reference evidence="3 4" key="1">
    <citation type="submission" date="2019-04" db="EMBL/GenBank/DDBJ databases">
        <title>Friends and foes A comparative genomics studyof 23 Aspergillus species from section Flavi.</title>
        <authorList>
            <consortium name="DOE Joint Genome Institute"/>
            <person name="Kjaerbolling I."/>
            <person name="Vesth T."/>
            <person name="Frisvad J.C."/>
            <person name="Nybo J.L."/>
            <person name="Theobald S."/>
            <person name="Kildgaard S."/>
            <person name="Isbrandt T."/>
            <person name="Kuo A."/>
            <person name="Sato A."/>
            <person name="Lyhne E.K."/>
            <person name="Kogle M.E."/>
            <person name="Wiebenga A."/>
            <person name="Kun R.S."/>
            <person name="Lubbers R.J."/>
            <person name="Makela M.R."/>
            <person name="Barry K."/>
            <person name="Chovatia M."/>
            <person name="Clum A."/>
            <person name="Daum C."/>
            <person name="Haridas S."/>
            <person name="He G."/>
            <person name="LaButti K."/>
            <person name="Lipzen A."/>
            <person name="Mondo S."/>
            <person name="Riley R."/>
            <person name="Salamov A."/>
            <person name="Simmons B.A."/>
            <person name="Magnuson J.K."/>
            <person name="Henrissat B."/>
            <person name="Mortensen U.H."/>
            <person name="Larsen T.O."/>
            <person name="Devries R.P."/>
            <person name="Grigoriev I.V."/>
            <person name="Machida M."/>
            <person name="Baker S.E."/>
            <person name="Andersen M.R."/>
        </authorList>
    </citation>
    <scope>NUCLEOTIDE SEQUENCE [LARGE SCALE GENOMIC DNA]</scope>
    <source>
        <strain evidence="3 4">IBT 29228</strain>
    </source>
</reference>
<evidence type="ECO:0000313" key="3">
    <source>
        <dbReference type="EMBL" id="KAE8383849.1"/>
    </source>
</evidence>
<dbReference type="Gene3D" id="3.40.50.1820">
    <property type="entry name" value="alpha/beta hydrolase"/>
    <property type="match status" value="1"/>
</dbReference>
<evidence type="ECO:0000313" key="4">
    <source>
        <dbReference type="Proteomes" id="UP000326198"/>
    </source>
</evidence>
<sequence length="453" mass="47908">MTRLSVLLASILAALPLISAFPAQLPEQDSAPTLPVDDPFYIPPEGFETFAPGTILRHRTPPNPIAALGFAKVNIPAAHQILYRTSDSAGNAIATVSTILIPNNADFSKLLSYQVAQDAADPNCSPSYALQLEAAYDGFLGLLAPQIDLLFFGAALEKGWVVTIPDHLGPKSAFLANTLSGHAVLDNVRAALASSSFTNITSDPTIALWGYSGGSLSSGFAAELQPTYAPELNIVGAALGGTVPRIRPVIDAVNKGPFVGLVPSGIQGLANEYPDIEQLLAQGVKPSMQADFSKTKHLCLEGDFREFSGKDIYEYTIDRTIFDQPVAKRIMDANAMGQNVPKIPLLVYKSVGDEISPVNDTDSLIEMYCQGGASVEYKRDLISEHISHGLTGSADAMLWIIDRMNNKPVQAGCTTSTAIAGLLDPKIQAALGQEISTLLKAILAGPIGPAVVG</sequence>
<dbReference type="AlphaFoldDB" id="A0A5N7BPZ5"/>
<dbReference type="InterPro" id="IPR005152">
    <property type="entry name" value="Lipase_secreted"/>
</dbReference>
<dbReference type="OrthoDB" id="2373480at2759"/>
<dbReference type="InterPro" id="IPR029058">
    <property type="entry name" value="AB_hydrolase_fold"/>
</dbReference>
<proteinExistence type="inferred from homology"/>
<dbReference type="GO" id="GO:0004806">
    <property type="term" value="F:triacylglycerol lipase activity"/>
    <property type="evidence" value="ECO:0007669"/>
    <property type="project" value="UniProtKB-UniRule"/>
</dbReference>
<gene>
    <name evidence="3" type="ORF">BDV26DRAFT_299315</name>
</gene>
<evidence type="ECO:0000256" key="2">
    <source>
        <dbReference type="PIRNR" id="PIRNR029171"/>
    </source>
</evidence>
<dbReference type="PANTHER" id="PTHR34853:SF5">
    <property type="entry name" value="LIP-DOMAIN-CONTAINING PROTEIN-RELATED"/>
    <property type="match status" value="1"/>
</dbReference>
<keyword evidence="4" id="KW-1185">Reference proteome</keyword>
<feature type="chain" id="PRO_5025102193" evidence="2">
    <location>
        <begin position="21"/>
        <end position="453"/>
    </location>
</feature>
<dbReference type="Pfam" id="PF03583">
    <property type="entry name" value="LIP"/>
    <property type="match status" value="1"/>
</dbReference>
<dbReference type="Proteomes" id="UP000326198">
    <property type="component" value="Unassembled WGS sequence"/>
</dbReference>
<feature type="signal peptide" evidence="2">
    <location>
        <begin position="1"/>
        <end position="20"/>
    </location>
</feature>
<comment type="similarity">
    <text evidence="2">Belongs to the AB hydrolase superfamily. Lipase family.</text>
</comment>
<keyword evidence="2" id="KW-0732">Signal</keyword>
<organism evidence="3 4">
    <name type="scientific">Aspergillus bertholletiae</name>
    <dbReference type="NCBI Taxonomy" id="1226010"/>
    <lineage>
        <taxon>Eukaryota</taxon>
        <taxon>Fungi</taxon>
        <taxon>Dikarya</taxon>
        <taxon>Ascomycota</taxon>
        <taxon>Pezizomycotina</taxon>
        <taxon>Eurotiomycetes</taxon>
        <taxon>Eurotiomycetidae</taxon>
        <taxon>Eurotiales</taxon>
        <taxon>Aspergillaceae</taxon>
        <taxon>Aspergillus</taxon>
        <taxon>Aspergillus subgen. Circumdati</taxon>
    </lineage>
</organism>
<dbReference type="GO" id="GO:0016042">
    <property type="term" value="P:lipid catabolic process"/>
    <property type="evidence" value="ECO:0007669"/>
    <property type="project" value="UniProtKB-UniRule"/>
</dbReference>
<keyword evidence="1" id="KW-0378">Hydrolase</keyword>
<accession>A0A5N7BPZ5</accession>